<name>W0RRQ5_9BACT</name>
<protein>
    <submittedName>
        <fullName evidence="2">LssY-like C-terminal domain protein</fullName>
    </submittedName>
</protein>
<dbReference type="InParanoid" id="W0RRQ5"/>
<dbReference type="Pfam" id="PF14067">
    <property type="entry name" value="LssY_C"/>
    <property type="match status" value="1"/>
</dbReference>
<dbReference type="OrthoDB" id="3725455at2"/>
<feature type="domain" description="LssY-like C-terminal" evidence="1">
    <location>
        <begin position="2"/>
        <end position="141"/>
    </location>
</feature>
<sequence length="169" mass="18232">MALLGSASEVARAFTAAGWTTPARSKLRGELATILAAARGRGFGAQPFTTLQLDGRPPTLAFEKVVNSMAKRHHARAWPWGDVDGQPLWLVAATRDDGMRYSRARHAVTHRIDPDVDAERDKIVDDLVAASAVAARSYVARTPPDGPVLVNDGTTPAVTDWRLAVLVLR</sequence>
<dbReference type="KEGG" id="gba:J421_4713"/>
<dbReference type="InterPro" id="IPR025902">
    <property type="entry name" value="LssY-like-C_dom"/>
</dbReference>
<dbReference type="AlphaFoldDB" id="W0RRQ5"/>
<gene>
    <name evidence="2" type="ORF">J421_4713</name>
</gene>
<evidence type="ECO:0000313" key="2">
    <source>
        <dbReference type="EMBL" id="AHG92248.1"/>
    </source>
</evidence>
<keyword evidence="3" id="KW-1185">Reference proteome</keyword>
<organism evidence="2 3">
    <name type="scientific">Gemmatirosa kalamazoonensis</name>
    <dbReference type="NCBI Taxonomy" id="861299"/>
    <lineage>
        <taxon>Bacteria</taxon>
        <taxon>Pseudomonadati</taxon>
        <taxon>Gemmatimonadota</taxon>
        <taxon>Gemmatimonadia</taxon>
        <taxon>Gemmatimonadales</taxon>
        <taxon>Gemmatimonadaceae</taxon>
        <taxon>Gemmatirosa</taxon>
    </lineage>
</organism>
<evidence type="ECO:0000259" key="1">
    <source>
        <dbReference type="Pfam" id="PF14067"/>
    </source>
</evidence>
<proteinExistence type="predicted"/>
<accession>W0RRQ5</accession>
<reference evidence="2 3" key="1">
    <citation type="journal article" date="2014" name="Genome Announc.">
        <title>Genome Sequence and Methylome of Soil Bacterium Gemmatirosa kalamazoonensis KBS708T, a Member of the Rarely Cultivated Gemmatimonadetes Phylum.</title>
        <authorList>
            <person name="Debruyn J.M."/>
            <person name="Radosevich M."/>
            <person name="Wommack K.E."/>
            <person name="Polson S.W."/>
            <person name="Hauser L.J."/>
            <person name="Fawaz M.N."/>
            <person name="Korlach J."/>
            <person name="Tsai Y.C."/>
        </authorList>
    </citation>
    <scope>NUCLEOTIDE SEQUENCE [LARGE SCALE GENOMIC DNA]</scope>
    <source>
        <strain evidence="2 3">KBS708</strain>
        <plasmid evidence="3">Plasmid 1</plasmid>
    </source>
</reference>
<keyword evidence="2" id="KW-0614">Plasmid</keyword>
<evidence type="ECO:0000313" key="3">
    <source>
        <dbReference type="Proteomes" id="UP000019151"/>
    </source>
</evidence>
<dbReference type="EMBL" id="CP007129">
    <property type="protein sequence ID" value="AHG92248.1"/>
    <property type="molecule type" value="Genomic_DNA"/>
</dbReference>
<dbReference type="Proteomes" id="UP000019151">
    <property type="component" value="Plasmid 1"/>
</dbReference>
<dbReference type="HOGENOM" id="CLU_077952_0_0_0"/>
<geneLocation type="plasmid" evidence="2 3">
    <name>1</name>
</geneLocation>